<dbReference type="KEGG" id="dvi:6625453"/>
<sequence length="222" mass="24748">MGKLLIYGLEASPPTRACLLTLKALELPYDLVPVNIPAGEHLLPEFRQKNPQHTVPLLEDDEVCIWDSHAIMAYLVGKYAANDALYPTDSRQRAIVDQRLHFDSGLMFTGALRPITRSVLFLGETAIEQSRIDAVAEIYDLVELFLGDNDFVAGNELTIADFSFVSSISCLAVYLELDPVKYPKILAWLERLKELPYYEEANGVGAAQLEAMLKSKNFTIVA</sequence>
<evidence type="ECO:0000259" key="2">
    <source>
        <dbReference type="PROSITE" id="PS50404"/>
    </source>
</evidence>
<dbReference type="InterPro" id="IPR004046">
    <property type="entry name" value="GST_C"/>
</dbReference>
<dbReference type="STRING" id="7244.B4LNK2"/>
<evidence type="ECO:0000313" key="4">
    <source>
        <dbReference type="EMBL" id="EDW62182.1"/>
    </source>
</evidence>
<dbReference type="InterPro" id="IPR004045">
    <property type="entry name" value="Glutathione_S-Trfase_N"/>
</dbReference>
<protein>
    <recommendedName>
        <fullName evidence="6">Glutathione transferase</fullName>
    </recommendedName>
</protein>
<dbReference type="Pfam" id="PF13417">
    <property type="entry name" value="GST_N_3"/>
    <property type="match status" value="1"/>
</dbReference>
<dbReference type="PROSITE" id="PS50404">
    <property type="entry name" value="GST_NTER"/>
    <property type="match status" value="1"/>
</dbReference>
<dbReference type="Gene3D" id="1.20.1050.10">
    <property type="match status" value="1"/>
</dbReference>
<dbReference type="InterPro" id="IPR036282">
    <property type="entry name" value="Glutathione-S-Trfase_C_sf"/>
</dbReference>
<feature type="domain" description="GST N-terminal" evidence="2">
    <location>
        <begin position="2"/>
        <end position="83"/>
    </location>
</feature>
<dbReference type="SUPFAM" id="SSF52833">
    <property type="entry name" value="Thioredoxin-like"/>
    <property type="match status" value="1"/>
</dbReference>
<dbReference type="eggNOG" id="KOG0867">
    <property type="taxonomic scope" value="Eukaryota"/>
</dbReference>
<dbReference type="GO" id="GO:0004364">
    <property type="term" value="F:glutathione transferase activity"/>
    <property type="evidence" value="ECO:0007669"/>
    <property type="project" value="TreeGrafter"/>
</dbReference>
<dbReference type="PANTHER" id="PTHR43969">
    <property type="entry name" value="GLUTATHIONE S TRANSFERASE D10, ISOFORM A-RELATED"/>
    <property type="match status" value="1"/>
</dbReference>
<dbReference type="SFLD" id="SFLDS00019">
    <property type="entry name" value="Glutathione_Transferase_(cytos"/>
    <property type="match status" value="1"/>
</dbReference>
<dbReference type="FunCoup" id="B4LNK2">
    <property type="interactions" value="181"/>
</dbReference>
<dbReference type="Pfam" id="PF00043">
    <property type="entry name" value="GST_C"/>
    <property type="match status" value="1"/>
</dbReference>
<dbReference type="InParanoid" id="B4LNK2"/>
<evidence type="ECO:0008006" key="6">
    <source>
        <dbReference type="Google" id="ProtNLM"/>
    </source>
</evidence>
<dbReference type="InterPro" id="IPR010987">
    <property type="entry name" value="Glutathione-S-Trfase_C-like"/>
</dbReference>
<evidence type="ECO:0000259" key="3">
    <source>
        <dbReference type="PROSITE" id="PS50405"/>
    </source>
</evidence>
<dbReference type="SFLD" id="SFLDG00358">
    <property type="entry name" value="Main_(cytGST)"/>
    <property type="match status" value="1"/>
</dbReference>
<dbReference type="PANTHER" id="PTHR43969:SF4">
    <property type="entry name" value="FI01423P-RELATED"/>
    <property type="match status" value="1"/>
</dbReference>
<dbReference type="OrthoDB" id="2309723at2759"/>
<dbReference type="Gene3D" id="3.40.30.10">
    <property type="entry name" value="Glutaredoxin"/>
    <property type="match status" value="1"/>
</dbReference>
<dbReference type="CDD" id="cd03045">
    <property type="entry name" value="GST_N_Delta_Epsilon"/>
    <property type="match status" value="1"/>
</dbReference>
<accession>B4LNK2</accession>
<evidence type="ECO:0000313" key="5">
    <source>
        <dbReference type="Proteomes" id="UP000008792"/>
    </source>
</evidence>
<dbReference type="GO" id="GO:0006749">
    <property type="term" value="P:glutathione metabolic process"/>
    <property type="evidence" value="ECO:0007669"/>
    <property type="project" value="TreeGrafter"/>
</dbReference>
<dbReference type="OMA" id="DEGCIWD"/>
<dbReference type="AlphaFoldDB" id="B4LNK2"/>
<dbReference type="CDD" id="cd03177">
    <property type="entry name" value="GST_C_Delta_Epsilon"/>
    <property type="match status" value="1"/>
</dbReference>
<gene>
    <name evidence="4" type="primary">Dvir\GJ19891</name>
    <name evidence="4" type="ORF">Dvir_GJ19891</name>
</gene>
<dbReference type="FunFam" id="3.40.30.10:FF:000034">
    <property type="entry name" value="glutathione S-transferase 1"/>
    <property type="match status" value="1"/>
</dbReference>
<dbReference type="SFLD" id="SFLDG01153">
    <property type="entry name" value="Main.4:_Theta-like"/>
    <property type="match status" value="1"/>
</dbReference>
<dbReference type="FunFam" id="1.20.1050.10:FF:000007">
    <property type="entry name" value="Glutathione S-transferase 1-1"/>
    <property type="match status" value="1"/>
</dbReference>
<organism evidence="4 5">
    <name type="scientific">Drosophila virilis</name>
    <name type="common">Fruit fly</name>
    <dbReference type="NCBI Taxonomy" id="7244"/>
    <lineage>
        <taxon>Eukaryota</taxon>
        <taxon>Metazoa</taxon>
        <taxon>Ecdysozoa</taxon>
        <taxon>Arthropoda</taxon>
        <taxon>Hexapoda</taxon>
        <taxon>Insecta</taxon>
        <taxon>Pterygota</taxon>
        <taxon>Neoptera</taxon>
        <taxon>Endopterygota</taxon>
        <taxon>Diptera</taxon>
        <taxon>Brachycera</taxon>
        <taxon>Muscomorpha</taxon>
        <taxon>Ephydroidea</taxon>
        <taxon>Drosophilidae</taxon>
        <taxon>Drosophila</taxon>
    </lineage>
</organism>
<dbReference type="InterPro" id="IPR040079">
    <property type="entry name" value="Glutathione_S-Trfase"/>
</dbReference>
<dbReference type="SUPFAM" id="SSF47616">
    <property type="entry name" value="GST C-terminal domain-like"/>
    <property type="match status" value="1"/>
</dbReference>
<feature type="domain" description="GST C-terminal" evidence="3">
    <location>
        <begin position="89"/>
        <end position="218"/>
    </location>
</feature>
<proteinExistence type="predicted"/>
<dbReference type="SMR" id="B4LNK2"/>
<dbReference type="Proteomes" id="UP000008792">
    <property type="component" value="Unassembled WGS sequence"/>
</dbReference>
<dbReference type="PROSITE" id="PS50405">
    <property type="entry name" value="GST_CTER"/>
    <property type="match status" value="1"/>
</dbReference>
<dbReference type="HOGENOM" id="CLU_011226_2_1_1"/>
<dbReference type="EMBL" id="CH940648">
    <property type="protein sequence ID" value="EDW62182.1"/>
    <property type="molecule type" value="Genomic_DNA"/>
</dbReference>
<name>B4LNK2_DROVI</name>
<reference evidence="4 5" key="1">
    <citation type="journal article" date="2007" name="Nature">
        <title>Evolution of genes and genomes on the Drosophila phylogeny.</title>
        <authorList>
            <consortium name="Drosophila 12 Genomes Consortium"/>
            <person name="Clark A.G."/>
            <person name="Eisen M.B."/>
            <person name="Smith D.R."/>
            <person name="Bergman C.M."/>
            <person name="Oliver B."/>
            <person name="Markow T.A."/>
            <person name="Kaufman T.C."/>
            <person name="Kellis M."/>
            <person name="Gelbart W."/>
            <person name="Iyer V.N."/>
            <person name="Pollard D.A."/>
            <person name="Sackton T.B."/>
            <person name="Larracuente A.M."/>
            <person name="Singh N.D."/>
            <person name="Abad J.P."/>
            <person name="Abt D.N."/>
            <person name="Adryan B."/>
            <person name="Aguade M."/>
            <person name="Akashi H."/>
            <person name="Anderson W.W."/>
            <person name="Aquadro C.F."/>
            <person name="Ardell D.H."/>
            <person name="Arguello R."/>
            <person name="Artieri C.G."/>
            <person name="Barbash D.A."/>
            <person name="Barker D."/>
            <person name="Barsanti P."/>
            <person name="Batterham P."/>
            <person name="Batzoglou S."/>
            <person name="Begun D."/>
            <person name="Bhutkar A."/>
            <person name="Blanco E."/>
            <person name="Bosak S.A."/>
            <person name="Bradley R.K."/>
            <person name="Brand A.D."/>
            <person name="Brent M.R."/>
            <person name="Brooks A.N."/>
            <person name="Brown R.H."/>
            <person name="Butlin R.K."/>
            <person name="Caggese C."/>
            <person name="Calvi B.R."/>
            <person name="Bernardo de Carvalho A."/>
            <person name="Caspi A."/>
            <person name="Castrezana S."/>
            <person name="Celniker S.E."/>
            <person name="Chang J.L."/>
            <person name="Chapple C."/>
            <person name="Chatterji S."/>
            <person name="Chinwalla A."/>
            <person name="Civetta A."/>
            <person name="Clifton S.W."/>
            <person name="Comeron J.M."/>
            <person name="Costello J.C."/>
            <person name="Coyne J.A."/>
            <person name="Daub J."/>
            <person name="David R.G."/>
            <person name="Delcher A.L."/>
            <person name="Delehaunty K."/>
            <person name="Do C.B."/>
            <person name="Ebling H."/>
            <person name="Edwards K."/>
            <person name="Eickbush T."/>
            <person name="Evans J.D."/>
            <person name="Filipski A."/>
            <person name="Findeiss S."/>
            <person name="Freyhult E."/>
            <person name="Fulton L."/>
            <person name="Fulton R."/>
            <person name="Garcia A.C."/>
            <person name="Gardiner A."/>
            <person name="Garfield D.A."/>
            <person name="Garvin B.E."/>
            <person name="Gibson G."/>
            <person name="Gilbert D."/>
            <person name="Gnerre S."/>
            <person name="Godfrey J."/>
            <person name="Good R."/>
            <person name="Gotea V."/>
            <person name="Gravely B."/>
            <person name="Greenberg A.J."/>
            <person name="Griffiths-Jones S."/>
            <person name="Gross S."/>
            <person name="Guigo R."/>
            <person name="Gustafson E.A."/>
            <person name="Haerty W."/>
            <person name="Hahn M.W."/>
            <person name="Halligan D.L."/>
            <person name="Halpern A.L."/>
            <person name="Halter G.M."/>
            <person name="Han M.V."/>
            <person name="Heger A."/>
            <person name="Hillier L."/>
            <person name="Hinrichs A.S."/>
            <person name="Holmes I."/>
            <person name="Hoskins R.A."/>
            <person name="Hubisz M.J."/>
            <person name="Hultmark D."/>
            <person name="Huntley M.A."/>
            <person name="Jaffe D.B."/>
            <person name="Jagadeeshan S."/>
            <person name="Jeck W.R."/>
            <person name="Johnson J."/>
            <person name="Jones C.D."/>
            <person name="Jordan W.C."/>
            <person name="Karpen G.H."/>
            <person name="Kataoka E."/>
            <person name="Keightley P.D."/>
            <person name="Kheradpour P."/>
            <person name="Kirkness E.F."/>
            <person name="Koerich L.B."/>
            <person name="Kristiansen K."/>
            <person name="Kudrna D."/>
            <person name="Kulathinal R.J."/>
            <person name="Kumar S."/>
            <person name="Kwok R."/>
            <person name="Lander E."/>
            <person name="Langley C.H."/>
            <person name="Lapoint R."/>
            <person name="Lazzaro B.P."/>
            <person name="Lee S.J."/>
            <person name="Levesque L."/>
            <person name="Li R."/>
            <person name="Lin C.F."/>
            <person name="Lin M.F."/>
            <person name="Lindblad-Toh K."/>
            <person name="Llopart A."/>
            <person name="Long M."/>
            <person name="Low L."/>
            <person name="Lozovsky E."/>
            <person name="Lu J."/>
            <person name="Luo M."/>
            <person name="Machado C.A."/>
            <person name="Makalowski W."/>
            <person name="Marzo M."/>
            <person name="Matsuda M."/>
            <person name="Matzkin L."/>
            <person name="McAllister B."/>
            <person name="McBride C.S."/>
            <person name="McKernan B."/>
            <person name="McKernan K."/>
            <person name="Mendez-Lago M."/>
            <person name="Minx P."/>
            <person name="Mollenhauer M.U."/>
            <person name="Montooth K."/>
            <person name="Mount S.M."/>
            <person name="Mu X."/>
            <person name="Myers E."/>
            <person name="Negre B."/>
            <person name="Newfeld S."/>
            <person name="Nielsen R."/>
            <person name="Noor M.A."/>
            <person name="O'Grady P."/>
            <person name="Pachter L."/>
            <person name="Papaceit M."/>
            <person name="Parisi M.J."/>
            <person name="Parisi M."/>
            <person name="Parts L."/>
            <person name="Pedersen J.S."/>
            <person name="Pesole G."/>
            <person name="Phillippy A.M."/>
            <person name="Ponting C.P."/>
            <person name="Pop M."/>
            <person name="Porcelli D."/>
            <person name="Powell J.R."/>
            <person name="Prohaska S."/>
            <person name="Pruitt K."/>
            <person name="Puig M."/>
            <person name="Quesneville H."/>
            <person name="Ram K.R."/>
            <person name="Rand D."/>
            <person name="Rasmussen M.D."/>
            <person name="Reed L.K."/>
            <person name="Reenan R."/>
            <person name="Reily A."/>
            <person name="Remington K.A."/>
            <person name="Rieger T.T."/>
            <person name="Ritchie M.G."/>
            <person name="Robin C."/>
            <person name="Rogers Y.H."/>
            <person name="Rohde C."/>
            <person name="Rozas J."/>
            <person name="Rubenfield M.J."/>
            <person name="Ruiz A."/>
            <person name="Russo S."/>
            <person name="Salzberg S.L."/>
            <person name="Sanchez-Gracia A."/>
            <person name="Saranga D.J."/>
            <person name="Sato H."/>
            <person name="Schaeffer S.W."/>
            <person name="Schatz M.C."/>
            <person name="Schlenke T."/>
            <person name="Schwartz R."/>
            <person name="Segarra C."/>
            <person name="Singh R.S."/>
            <person name="Sirot L."/>
            <person name="Sirota M."/>
            <person name="Sisneros N.B."/>
            <person name="Smith C.D."/>
            <person name="Smith T.F."/>
            <person name="Spieth J."/>
            <person name="Stage D.E."/>
            <person name="Stark A."/>
            <person name="Stephan W."/>
            <person name="Strausberg R.L."/>
            <person name="Strempel S."/>
            <person name="Sturgill D."/>
            <person name="Sutton G."/>
            <person name="Sutton G.G."/>
            <person name="Tao W."/>
            <person name="Teichmann S."/>
            <person name="Tobari Y.N."/>
            <person name="Tomimura Y."/>
            <person name="Tsolas J.M."/>
            <person name="Valente V.L."/>
            <person name="Venter E."/>
            <person name="Venter J.C."/>
            <person name="Vicario S."/>
            <person name="Vieira F.G."/>
            <person name="Vilella A.J."/>
            <person name="Villasante A."/>
            <person name="Walenz B."/>
            <person name="Wang J."/>
            <person name="Wasserman M."/>
            <person name="Watts T."/>
            <person name="Wilson D."/>
            <person name="Wilson R.K."/>
            <person name="Wing R.A."/>
            <person name="Wolfner M.F."/>
            <person name="Wong A."/>
            <person name="Wong G.K."/>
            <person name="Wu C.I."/>
            <person name="Wu G."/>
            <person name="Yamamoto D."/>
            <person name="Yang H.P."/>
            <person name="Yang S.P."/>
            <person name="Yorke J.A."/>
            <person name="Yoshida K."/>
            <person name="Zdobnov E."/>
            <person name="Zhang P."/>
            <person name="Zhang Y."/>
            <person name="Zimin A.V."/>
            <person name="Baldwin J."/>
            <person name="Abdouelleil A."/>
            <person name="Abdulkadir J."/>
            <person name="Abebe A."/>
            <person name="Abera B."/>
            <person name="Abreu J."/>
            <person name="Acer S.C."/>
            <person name="Aftuck L."/>
            <person name="Alexander A."/>
            <person name="An P."/>
            <person name="Anderson E."/>
            <person name="Anderson S."/>
            <person name="Arachi H."/>
            <person name="Azer M."/>
            <person name="Bachantsang P."/>
            <person name="Barry A."/>
            <person name="Bayul T."/>
            <person name="Berlin A."/>
            <person name="Bessette D."/>
            <person name="Bloom T."/>
            <person name="Blye J."/>
            <person name="Boguslavskiy L."/>
            <person name="Bonnet C."/>
            <person name="Boukhgalter B."/>
            <person name="Bourzgui I."/>
            <person name="Brown A."/>
            <person name="Cahill P."/>
            <person name="Channer S."/>
            <person name="Cheshatsang Y."/>
            <person name="Chuda L."/>
            <person name="Citroen M."/>
            <person name="Collymore A."/>
            <person name="Cooke P."/>
            <person name="Costello M."/>
            <person name="D'Aco K."/>
            <person name="Daza R."/>
            <person name="De Haan G."/>
            <person name="DeGray S."/>
            <person name="DeMaso C."/>
            <person name="Dhargay N."/>
            <person name="Dooley K."/>
            <person name="Dooley E."/>
            <person name="Doricent M."/>
            <person name="Dorje P."/>
            <person name="Dorjee K."/>
            <person name="Dupes A."/>
            <person name="Elong R."/>
            <person name="Falk J."/>
            <person name="Farina A."/>
            <person name="Faro S."/>
            <person name="Ferguson D."/>
            <person name="Fisher S."/>
            <person name="Foley C.D."/>
            <person name="Franke A."/>
            <person name="Friedrich D."/>
            <person name="Gadbois L."/>
            <person name="Gearin G."/>
            <person name="Gearin C.R."/>
            <person name="Giannoukos G."/>
            <person name="Goode T."/>
            <person name="Graham J."/>
            <person name="Grandbois E."/>
            <person name="Grewal S."/>
            <person name="Gyaltsen K."/>
            <person name="Hafez N."/>
            <person name="Hagos B."/>
            <person name="Hall J."/>
            <person name="Henson C."/>
            <person name="Hollinger A."/>
            <person name="Honan T."/>
            <person name="Huard M.D."/>
            <person name="Hughes L."/>
            <person name="Hurhula B."/>
            <person name="Husby M.E."/>
            <person name="Kamat A."/>
            <person name="Kanga B."/>
            <person name="Kashin S."/>
            <person name="Khazanovich D."/>
            <person name="Kisner P."/>
            <person name="Lance K."/>
            <person name="Lara M."/>
            <person name="Lee W."/>
            <person name="Lennon N."/>
            <person name="Letendre F."/>
            <person name="LeVine R."/>
            <person name="Lipovsky A."/>
            <person name="Liu X."/>
            <person name="Liu J."/>
            <person name="Liu S."/>
            <person name="Lokyitsang T."/>
            <person name="Lokyitsang Y."/>
            <person name="Lubonja R."/>
            <person name="Lui A."/>
            <person name="MacDonald P."/>
            <person name="Magnisalis V."/>
            <person name="Maru K."/>
            <person name="Matthews C."/>
            <person name="McCusker W."/>
            <person name="McDonough S."/>
            <person name="Mehta T."/>
            <person name="Meldrim J."/>
            <person name="Meneus L."/>
            <person name="Mihai O."/>
            <person name="Mihalev A."/>
            <person name="Mihova T."/>
            <person name="Mittelman R."/>
            <person name="Mlenga V."/>
            <person name="Montmayeur A."/>
            <person name="Mulrain L."/>
            <person name="Navidi A."/>
            <person name="Naylor J."/>
            <person name="Negash T."/>
            <person name="Nguyen T."/>
            <person name="Nguyen N."/>
            <person name="Nicol R."/>
            <person name="Norbu C."/>
            <person name="Norbu N."/>
            <person name="Novod N."/>
            <person name="O'Neill B."/>
            <person name="Osman S."/>
            <person name="Markiewicz E."/>
            <person name="Oyono O.L."/>
            <person name="Patti C."/>
            <person name="Phunkhang P."/>
            <person name="Pierre F."/>
            <person name="Priest M."/>
            <person name="Raghuraman S."/>
            <person name="Rege F."/>
            <person name="Reyes R."/>
            <person name="Rise C."/>
            <person name="Rogov P."/>
            <person name="Ross K."/>
            <person name="Ryan E."/>
            <person name="Settipalli S."/>
            <person name="Shea T."/>
            <person name="Sherpa N."/>
            <person name="Shi L."/>
            <person name="Shih D."/>
            <person name="Sparrow T."/>
            <person name="Spaulding J."/>
            <person name="Stalker J."/>
            <person name="Stange-Thomann N."/>
            <person name="Stavropoulos S."/>
            <person name="Stone C."/>
            <person name="Strader C."/>
            <person name="Tesfaye S."/>
            <person name="Thomson T."/>
            <person name="Thoulutsang Y."/>
            <person name="Thoulutsang D."/>
            <person name="Topham K."/>
            <person name="Topping I."/>
            <person name="Tsamla T."/>
            <person name="Vassiliev H."/>
            <person name="Vo A."/>
            <person name="Wangchuk T."/>
            <person name="Wangdi T."/>
            <person name="Weiand M."/>
            <person name="Wilkinson J."/>
            <person name="Wilson A."/>
            <person name="Yadav S."/>
            <person name="Young G."/>
            <person name="Yu Q."/>
            <person name="Zembek L."/>
            <person name="Zhong D."/>
            <person name="Zimmer A."/>
            <person name="Zwirko Z."/>
            <person name="Jaffe D.B."/>
            <person name="Alvarez P."/>
            <person name="Brockman W."/>
            <person name="Butler J."/>
            <person name="Chin C."/>
            <person name="Gnerre S."/>
            <person name="Grabherr M."/>
            <person name="Kleber M."/>
            <person name="Mauceli E."/>
            <person name="MacCallum I."/>
        </authorList>
    </citation>
    <scope>NUCLEOTIDE SEQUENCE [LARGE SCALE GENOMIC DNA]</scope>
    <source>
        <strain evidence="5">Tucson 15010-1051.87</strain>
    </source>
</reference>
<dbReference type="InterPro" id="IPR036249">
    <property type="entry name" value="Thioredoxin-like_sf"/>
</dbReference>
<keyword evidence="5" id="KW-1185">Reference proteome</keyword>
<dbReference type="PhylomeDB" id="B4LNK2"/>
<evidence type="ECO:0000256" key="1">
    <source>
        <dbReference type="ARBA" id="ARBA00011738"/>
    </source>
</evidence>
<comment type="subunit">
    <text evidence="1">Homodimer.</text>
</comment>